<evidence type="ECO:0000256" key="3">
    <source>
        <dbReference type="ARBA" id="ARBA00022723"/>
    </source>
</evidence>
<evidence type="ECO:0000259" key="8">
    <source>
        <dbReference type="Pfam" id="PF00884"/>
    </source>
</evidence>
<dbReference type="PANTHER" id="PTHR45953">
    <property type="entry name" value="IDURONATE 2-SULFATASE"/>
    <property type="match status" value="1"/>
</dbReference>
<dbReference type="Proteomes" id="UP000315724">
    <property type="component" value="Chromosome"/>
</dbReference>
<dbReference type="GO" id="GO:0047753">
    <property type="term" value="F:choline-sulfatase activity"/>
    <property type="evidence" value="ECO:0007669"/>
    <property type="project" value="UniProtKB-EC"/>
</dbReference>
<dbReference type="PANTHER" id="PTHR45953:SF1">
    <property type="entry name" value="IDURONATE 2-SULFATASE"/>
    <property type="match status" value="1"/>
</dbReference>
<keyword evidence="3" id="KW-0479">Metal-binding</keyword>
<feature type="domain" description="Sulfatase N-terminal" evidence="8">
    <location>
        <begin position="29"/>
        <end position="378"/>
    </location>
</feature>
<keyword evidence="5 9" id="KW-0378">Hydrolase</keyword>
<dbReference type="RefSeq" id="WP_145196186.1">
    <property type="nucleotide sequence ID" value="NZ_CP036267.1"/>
</dbReference>
<dbReference type="Gene3D" id="3.40.720.10">
    <property type="entry name" value="Alkaline Phosphatase, subunit A"/>
    <property type="match status" value="1"/>
</dbReference>
<comment type="similarity">
    <text evidence="2">Belongs to the sulfatase family.</text>
</comment>
<dbReference type="InterPro" id="IPR035874">
    <property type="entry name" value="IDS"/>
</dbReference>
<dbReference type="GO" id="GO:0004423">
    <property type="term" value="F:iduronate-2-sulfatase activity"/>
    <property type="evidence" value="ECO:0007669"/>
    <property type="project" value="InterPro"/>
</dbReference>
<accession>A0A517QIP8</accession>
<sequence precursor="true">MLGKSGVSVCLVLFLVASSLAEETSSQRPNVLFISIDDLNDWTGCLKGHPQALTPNLDRLAASGVLFTNAHAPGASCNPSRTAVFTGRSPHRSGLYDNRQKMREVLPDAEILPKTFSRHGYHSAGSGKLLHYVIDADSWNDYFPEAKSENPFPRTVYPKNRPVSLSRKGDWQYVESDWAALDVSDEAYGGDFLVARWVSEQLKQRHEKPFFLACGFYRPHEPWFVPKKYFEPFPLESIQLPPGYREDDLADLPPEGQRRGPNRYFAHIQEEKQWKQGIQGYLASIYFADTMLGHVLEALENGPNAKNTIVVLWSDHGWHLGEKQHWQKYTAWRACTRVPLIVRVPKNSPGLPSGTSPGTSDAPVNLLSLFPTLLDLCGLPAEAHHDGPSLIPLLSNPDGHWPHPSVTYLGQPKSFGLSTKRWRYIHYSQGGEELYDIETDPYEWENLAANEKYQVKLAEMRGLAPKSFVEKKLAEKGPEPNLTWHVSTRGNAPASTPSGPTFQIEFFNNSNLPIKLFVLDKRGQPSFAAIIHGGRKHVEKTQKGIVWQVTDGSGYQRGYFRAGNGPAKAIIPPTASAPQRRR</sequence>
<evidence type="ECO:0000256" key="2">
    <source>
        <dbReference type="ARBA" id="ARBA00008779"/>
    </source>
</evidence>
<dbReference type="InterPro" id="IPR000917">
    <property type="entry name" value="Sulfatase_N"/>
</dbReference>
<evidence type="ECO:0000256" key="5">
    <source>
        <dbReference type="ARBA" id="ARBA00022801"/>
    </source>
</evidence>
<feature type="chain" id="PRO_5021983314" evidence="7">
    <location>
        <begin position="22"/>
        <end position="582"/>
    </location>
</feature>
<evidence type="ECO:0000313" key="10">
    <source>
        <dbReference type="Proteomes" id="UP000315724"/>
    </source>
</evidence>
<dbReference type="Pfam" id="PF00884">
    <property type="entry name" value="Sulfatase"/>
    <property type="match status" value="1"/>
</dbReference>
<comment type="cofactor">
    <cofactor evidence="1">
        <name>Ca(2+)</name>
        <dbReference type="ChEBI" id="CHEBI:29108"/>
    </cofactor>
</comment>
<name>A0A517QIP8_9PLAN</name>
<keyword evidence="4 7" id="KW-0732">Signal</keyword>
<feature type="signal peptide" evidence="7">
    <location>
        <begin position="1"/>
        <end position="21"/>
    </location>
</feature>
<protein>
    <submittedName>
        <fullName evidence="9">Choline-sulfatase</fullName>
        <ecNumber evidence="9">3.1.6.6</ecNumber>
    </submittedName>
</protein>
<evidence type="ECO:0000256" key="4">
    <source>
        <dbReference type="ARBA" id="ARBA00022729"/>
    </source>
</evidence>
<dbReference type="AlphaFoldDB" id="A0A517QIP8"/>
<proteinExistence type="inferred from homology"/>
<dbReference type="CDD" id="cd16030">
    <property type="entry name" value="iduronate-2-sulfatase"/>
    <property type="match status" value="1"/>
</dbReference>
<dbReference type="EMBL" id="CP036267">
    <property type="protein sequence ID" value="QDT31530.1"/>
    <property type="molecule type" value="Genomic_DNA"/>
</dbReference>
<dbReference type="EC" id="3.1.6.6" evidence="9"/>
<gene>
    <name evidence="9" type="primary">betC_3</name>
    <name evidence="9" type="ORF">Mal48_07640</name>
</gene>
<keyword evidence="10" id="KW-1185">Reference proteome</keyword>
<dbReference type="GO" id="GO:0046872">
    <property type="term" value="F:metal ion binding"/>
    <property type="evidence" value="ECO:0007669"/>
    <property type="project" value="UniProtKB-KW"/>
</dbReference>
<dbReference type="KEGG" id="tpol:Mal48_07640"/>
<dbReference type="SUPFAM" id="SSF53649">
    <property type="entry name" value="Alkaline phosphatase-like"/>
    <property type="match status" value="1"/>
</dbReference>
<organism evidence="9 10">
    <name type="scientific">Thalassoglobus polymorphus</name>
    <dbReference type="NCBI Taxonomy" id="2527994"/>
    <lineage>
        <taxon>Bacteria</taxon>
        <taxon>Pseudomonadati</taxon>
        <taxon>Planctomycetota</taxon>
        <taxon>Planctomycetia</taxon>
        <taxon>Planctomycetales</taxon>
        <taxon>Planctomycetaceae</taxon>
        <taxon>Thalassoglobus</taxon>
    </lineage>
</organism>
<evidence type="ECO:0000256" key="7">
    <source>
        <dbReference type="SAM" id="SignalP"/>
    </source>
</evidence>
<evidence type="ECO:0000256" key="6">
    <source>
        <dbReference type="ARBA" id="ARBA00022837"/>
    </source>
</evidence>
<dbReference type="InterPro" id="IPR017850">
    <property type="entry name" value="Alkaline_phosphatase_core_sf"/>
</dbReference>
<evidence type="ECO:0000256" key="1">
    <source>
        <dbReference type="ARBA" id="ARBA00001913"/>
    </source>
</evidence>
<keyword evidence="6" id="KW-0106">Calcium</keyword>
<reference evidence="9 10" key="1">
    <citation type="submission" date="2019-02" db="EMBL/GenBank/DDBJ databases">
        <title>Deep-cultivation of Planctomycetes and their phenomic and genomic characterization uncovers novel biology.</title>
        <authorList>
            <person name="Wiegand S."/>
            <person name="Jogler M."/>
            <person name="Boedeker C."/>
            <person name="Pinto D."/>
            <person name="Vollmers J."/>
            <person name="Rivas-Marin E."/>
            <person name="Kohn T."/>
            <person name="Peeters S.H."/>
            <person name="Heuer A."/>
            <person name="Rast P."/>
            <person name="Oberbeckmann S."/>
            <person name="Bunk B."/>
            <person name="Jeske O."/>
            <person name="Meyerdierks A."/>
            <person name="Storesund J.E."/>
            <person name="Kallscheuer N."/>
            <person name="Luecker S."/>
            <person name="Lage O.M."/>
            <person name="Pohl T."/>
            <person name="Merkel B.J."/>
            <person name="Hornburger P."/>
            <person name="Mueller R.-W."/>
            <person name="Bruemmer F."/>
            <person name="Labrenz M."/>
            <person name="Spormann A.M."/>
            <person name="Op den Camp H."/>
            <person name="Overmann J."/>
            <person name="Amann R."/>
            <person name="Jetten M.S.M."/>
            <person name="Mascher T."/>
            <person name="Medema M.H."/>
            <person name="Devos D.P."/>
            <person name="Kaster A.-K."/>
            <person name="Ovreas L."/>
            <person name="Rohde M."/>
            <person name="Galperin M.Y."/>
            <person name="Jogler C."/>
        </authorList>
    </citation>
    <scope>NUCLEOTIDE SEQUENCE [LARGE SCALE GENOMIC DNA]</scope>
    <source>
        <strain evidence="9 10">Mal48</strain>
    </source>
</reference>
<dbReference type="GO" id="GO:0005737">
    <property type="term" value="C:cytoplasm"/>
    <property type="evidence" value="ECO:0007669"/>
    <property type="project" value="TreeGrafter"/>
</dbReference>
<evidence type="ECO:0000313" key="9">
    <source>
        <dbReference type="EMBL" id="QDT31530.1"/>
    </source>
</evidence>
<dbReference type="OrthoDB" id="236884at2"/>